<name>A0A8J4AVB1_9CHLO</name>
<organism evidence="1 2">
    <name type="scientific">Volvox africanus</name>
    <dbReference type="NCBI Taxonomy" id="51714"/>
    <lineage>
        <taxon>Eukaryota</taxon>
        <taxon>Viridiplantae</taxon>
        <taxon>Chlorophyta</taxon>
        <taxon>core chlorophytes</taxon>
        <taxon>Chlorophyceae</taxon>
        <taxon>CS clade</taxon>
        <taxon>Chlamydomonadales</taxon>
        <taxon>Volvocaceae</taxon>
        <taxon>Volvox</taxon>
    </lineage>
</organism>
<evidence type="ECO:0000313" key="1">
    <source>
        <dbReference type="EMBL" id="GIL48615.1"/>
    </source>
</evidence>
<keyword evidence="2" id="KW-1185">Reference proteome</keyword>
<accession>A0A8J4AVB1</accession>
<protein>
    <submittedName>
        <fullName evidence="1">Uncharacterized protein</fullName>
    </submittedName>
</protein>
<comment type="caution">
    <text evidence="1">The sequence shown here is derived from an EMBL/GenBank/DDBJ whole genome shotgun (WGS) entry which is preliminary data.</text>
</comment>
<gene>
    <name evidence="1" type="ORF">Vafri_5087</name>
</gene>
<evidence type="ECO:0000313" key="2">
    <source>
        <dbReference type="Proteomes" id="UP000747399"/>
    </source>
</evidence>
<dbReference type="Proteomes" id="UP000747399">
    <property type="component" value="Unassembled WGS sequence"/>
</dbReference>
<dbReference type="AlphaFoldDB" id="A0A8J4AVB1"/>
<feature type="non-terminal residue" evidence="1">
    <location>
        <position position="160"/>
    </location>
</feature>
<reference evidence="1" key="1">
    <citation type="journal article" date="2021" name="Proc. Natl. Acad. Sci. U.S.A.">
        <title>Three genomes in the algal genus Volvox reveal the fate of a haploid sex-determining region after a transition to homothallism.</title>
        <authorList>
            <person name="Yamamoto K."/>
            <person name="Hamaji T."/>
            <person name="Kawai-Toyooka H."/>
            <person name="Matsuzaki R."/>
            <person name="Takahashi F."/>
            <person name="Nishimura Y."/>
            <person name="Kawachi M."/>
            <person name="Noguchi H."/>
            <person name="Minakuchi Y."/>
            <person name="Umen J.G."/>
            <person name="Toyoda A."/>
            <person name="Nozaki H."/>
        </authorList>
    </citation>
    <scope>NUCLEOTIDE SEQUENCE</scope>
    <source>
        <strain evidence="1">NIES-3780</strain>
    </source>
</reference>
<proteinExistence type="predicted"/>
<sequence length="160" mass="18123">TDVAFLCSFVKVLIFRSLLISHFLSAIRFIKIMATTTLIRCDVNPLLRPQLLYKKRSSFARPCFARCRTVPKSRTVIRAELRDPFRNVQAAFNSLLKRYDILSTGLGAIVVTSYCVYVHGQDPLTALSITFTATVIALVSQEYFQENLTLSVVVKRCIKI</sequence>
<dbReference type="EMBL" id="BNCO01000006">
    <property type="protein sequence ID" value="GIL48615.1"/>
    <property type="molecule type" value="Genomic_DNA"/>
</dbReference>